<evidence type="ECO:0000256" key="1">
    <source>
        <dbReference type="ARBA" id="ARBA00010588"/>
    </source>
</evidence>
<comment type="subunit">
    <text evidence="2">Interacts with KAR2.</text>
</comment>
<name>A0A3D8QEV7_9HELO</name>
<proteinExistence type="inferred from homology"/>
<evidence type="ECO:0000313" key="10">
    <source>
        <dbReference type="EMBL" id="RDW60190.1"/>
    </source>
</evidence>
<dbReference type="InterPro" id="IPR050693">
    <property type="entry name" value="Hsp70_NEF-Inhibitors"/>
</dbReference>
<dbReference type="PANTHER" id="PTHR19316">
    <property type="entry name" value="PROTEIN FOLDING REGULATOR"/>
    <property type="match status" value="1"/>
</dbReference>
<keyword evidence="11" id="KW-1185">Reference proteome</keyword>
<feature type="chain" id="PRO_5017617568" description="Nucleotide exchange factor SIL1" evidence="9">
    <location>
        <begin position="28"/>
        <end position="402"/>
    </location>
</feature>
<accession>A0A3D8QEV7</accession>
<dbReference type="PANTHER" id="PTHR19316:SF18">
    <property type="entry name" value="HSP70-BINDING PROTEIN 1"/>
    <property type="match status" value="1"/>
</dbReference>
<evidence type="ECO:0000256" key="5">
    <source>
        <dbReference type="ARBA" id="ARBA00022729"/>
    </source>
</evidence>
<evidence type="ECO:0000256" key="3">
    <source>
        <dbReference type="ARBA" id="ARBA00015352"/>
    </source>
</evidence>
<sequence length="402" mass="44296">MVHISKSAVGLACLCLPLLSRAVAAQASPLPSPSADTELICPTSNPSECYPRLFQPTKDFQTIKEGQDIPPGLHVRMNIYTGEKEARLNIPMDGEDNEAVIEVPLEQAVVVVPQPEEVNSDKPALRDQVPQKPPAYEAVGKVQPPKDFEGSSTDSENFRQAVNSIKSGSGDISSALENLSELSHDIFYGSELAKDSVLFEKLACLMTNPKTAGHDHKAASVIGSATQNNPTSLNEIGKFWKQMLYPTCDGAQQDLLERLRTTYTNVSPDSSPATLKAQILALNGLIKESSIRNDFLANKGMPFLLQVFSLEGPEWNPVRVKVAQLVMDNFLDESMGAELGIWPTQPLLENKLCEGHDRSLEDGCWEHRIQKFGGKQTWAKEFLKNLKEQRTKNADSVKDREL</sequence>
<dbReference type="OrthoDB" id="448649at2759"/>
<evidence type="ECO:0000256" key="9">
    <source>
        <dbReference type="SAM" id="SignalP"/>
    </source>
</evidence>
<evidence type="ECO:0000313" key="11">
    <source>
        <dbReference type="Proteomes" id="UP000256328"/>
    </source>
</evidence>
<comment type="similarity">
    <text evidence="1">Belongs to the SIL1 family.</text>
</comment>
<dbReference type="GO" id="GO:0015031">
    <property type="term" value="P:protein transport"/>
    <property type="evidence" value="ECO:0007669"/>
    <property type="project" value="UniProtKB-KW"/>
</dbReference>
<keyword evidence="5 9" id="KW-0732">Signal</keyword>
<protein>
    <recommendedName>
        <fullName evidence="3">Nucleotide exchange factor SIL1</fullName>
    </recommendedName>
</protein>
<evidence type="ECO:0000256" key="4">
    <source>
        <dbReference type="ARBA" id="ARBA00022448"/>
    </source>
</evidence>
<comment type="caution">
    <text evidence="10">The sequence shown here is derived from an EMBL/GenBank/DDBJ whole genome shotgun (WGS) entry which is preliminary data.</text>
</comment>
<evidence type="ECO:0000256" key="6">
    <source>
        <dbReference type="ARBA" id="ARBA00022824"/>
    </source>
</evidence>
<dbReference type="AlphaFoldDB" id="A0A3D8QEV7"/>
<keyword evidence="4" id="KW-0813">Transport</keyword>
<dbReference type="Pfam" id="PF16782">
    <property type="entry name" value="SIL1"/>
    <property type="match status" value="1"/>
</dbReference>
<dbReference type="GO" id="GO:0000774">
    <property type="term" value="F:adenyl-nucleotide exchange factor activity"/>
    <property type="evidence" value="ECO:0007669"/>
    <property type="project" value="InterPro"/>
</dbReference>
<reference evidence="10 11" key="1">
    <citation type="journal article" date="2018" name="IMA Fungus">
        <title>IMA Genome-F 9: Draft genome sequence of Annulohypoxylon stygium, Aspergillus mulundensis, Berkeleyomyces basicola (syn. Thielaviopsis basicola), Ceratocystis smalleyi, two Cercospora beticola strains, Coleophoma cylindrospora, Fusarium fracticaudum, Phialophora cf. hyalina, and Morchella septimelata.</title>
        <authorList>
            <person name="Wingfield B.D."/>
            <person name="Bills G.F."/>
            <person name="Dong Y."/>
            <person name="Huang W."/>
            <person name="Nel W.J."/>
            <person name="Swalarsk-Parry B.S."/>
            <person name="Vaghefi N."/>
            <person name="Wilken P.M."/>
            <person name="An Z."/>
            <person name="de Beer Z.W."/>
            <person name="De Vos L."/>
            <person name="Chen L."/>
            <person name="Duong T.A."/>
            <person name="Gao Y."/>
            <person name="Hammerbacher A."/>
            <person name="Kikkert J.R."/>
            <person name="Li Y."/>
            <person name="Li H."/>
            <person name="Li K."/>
            <person name="Li Q."/>
            <person name="Liu X."/>
            <person name="Ma X."/>
            <person name="Naidoo K."/>
            <person name="Pethybridge S.J."/>
            <person name="Sun J."/>
            <person name="Steenkamp E.T."/>
            <person name="van der Nest M.A."/>
            <person name="van Wyk S."/>
            <person name="Wingfield M.J."/>
            <person name="Xiong C."/>
            <person name="Yue Q."/>
            <person name="Zhang X."/>
        </authorList>
    </citation>
    <scope>NUCLEOTIDE SEQUENCE [LARGE SCALE GENOMIC DNA]</scope>
    <source>
        <strain evidence="10 11">BP5796</strain>
    </source>
</reference>
<dbReference type="GO" id="GO:0005783">
    <property type="term" value="C:endoplasmic reticulum"/>
    <property type="evidence" value="ECO:0007669"/>
    <property type="project" value="InterPro"/>
</dbReference>
<dbReference type="InterPro" id="IPR011989">
    <property type="entry name" value="ARM-like"/>
</dbReference>
<gene>
    <name evidence="10" type="ORF">BP5796_11796</name>
</gene>
<keyword evidence="6" id="KW-0256">Endoplasmic reticulum</keyword>
<dbReference type="InterPro" id="IPR031884">
    <property type="entry name" value="Sil1_fungi"/>
</dbReference>
<evidence type="ECO:0000256" key="2">
    <source>
        <dbReference type="ARBA" id="ARBA00011799"/>
    </source>
</evidence>
<dbReference type="Gene3D" id="1.25.10.10">
    <property type="entry name" value="Leucine-rich Repeat Variant"/>
    <property type="match status" value="1"/>
</dbReference>
<evidence type="ECO:0000256" key="7">
    <source>
        <dbReference type="ARBA" id="ARBA00022927"/>
    </source>
</evidence>
<feature type="signal peptide" evidence="9">
    <location>
        <begin position="1"/>
        <end position="27"/>
    </location>
</feature>
<evidence type="ECO:0000256" key="8">
    <source>
        <dbReference type="ARBA" id="ARBA00023010"/>
    </source>
</evidence>
<keyword evidence="8" id="KW-0811">Translocation</keyword>
<dbReference type="EMBL" id="PDLN01000019">
    <property type="protein sequence ID" value="RDW60190.1"/>
    <property type="molecule type" value="Genomic_DNA"/>
</dbReference>
<dbReference type="Proteomes" id="UP000256328">
    <property type="component" value="Unassembled WGS sequence"/>
</dbReference>
<organism evidence="10 11">
    <name type="scientific">Coleophoma crateriformis</name>
    <dbReference type="NCBI Taxonomy" id="565419"/>
    <lineage>
        <taxon>Eukaryota</taxon>
        <taxon>Fungi</taxon>
        <taxon>Dikarya</taxon>
        <taxon>Ascomycota</taxon>
        <taxon>Pezizomycotina</taxon>
        <taxon>Leotiomycetes</taxon>
        <taxon>Helotiales</taxon>
        <taxon>Dermateaceae</taxon>
        <taxon>Coleophoma</taxon>
    </lineage>
</organism>
<keyword evidence="7" id="KW-0653">Protein transport</keyword>